<protein>
    <submittedName>
        <fullName evidence="3">Uncharacterized protein</fullName>
    </submittedName>
</protein>
<dbReference type="InterPro" id="IPR049052">
    <property type="entry name" value="nSTAND1"/>
</dbReference>
<sequence>MSRDALIVGINQYQTLPKLTAAAKDAEGIANLLENHGNFRVRRLPEIIQNQRPKIGQQTLVSTQQLENSLVRLLLPKGNHIPEAVFFYFSGHGLQREIGIREGYLATSETQPNNSNNSGISLSWLRRLIKHSPIRQIIIILDCCHSGEFLSLKDEAWQGCDGQSYLFIAASREYEEAYESLSSDYSVLTQAVISSLRPQNSNSGRVTSTDLVASITNQLSGELQQPLFEQGGSEIVITQHTEFSTSTSENISIISRLKQYSFNFCPYRGPHPFEEKHAEYYFGRDELIQELLQSLQQTNVCAVVGASGSGKTSLLRAGLIPRLSAGNDILGSENWLIRYVNLGTTPLKTLATAFTLGSREIDVAKQLWQAEELLRHESSGLINLATAALLKQPTGTKLWLVIDQFEELLMPTTDPLVQQERAQVMEVLVTALRCSSIALGVVIGIRSDALDHLTCHSEMFSLIENNQVVIKPMNYQAIRSVIEKPAEKLGLKIDPHLVHHLTLDLTGAPGELALLQSILYELWQHRTPMSYSKGGPCLSVDSYMKLGRLSQMLTNRATTFYESLPANEQAIAKRIFIALCDLGDGRLDQGRSVRKSELINPQFSAVMVERMLQKLVAARLVVSDKPHLAAQTNGQTIATAAWQANHHSNRSDMSIIAHWCEQGITSDERIELAHKSLVSDWHLLRQWLQADRPALRQQRDLETRAWIWHSRGELKCSDYLLGQKYLNDISQFLLVHGQELSTLAQKFIQLSKRTAIYQQWRNRSVAVLLPLAVMAGMTASLVRHQLTMTWQSRTAPGIMTPLSTQQWSRAGNTISPQLPQRWGIKGTDQLAMTSQILDFRRRHPNSELNQLSIIQLTTLMTPGVIMANSATLPDENSVLGNDEAGIEP</sequence>
<name>A0A6M0S079_9CYAN</name>
<evidence type="ECO:0000259" key="2">
    <source>
        <dbReference type="Pfam" id="PF20703"/>
    </source>
</evidence>
<dbReference type="InterPro" id="IPR011600">
    <property type="entry name" value="Pept_C14_caspase"/>
</dbReference>
<proteinExistence type="predicted"/>
<dbReference type="RefSeq" id="WP_163659891.1">
    <property type="nucleotide sequence ID" value="NZ_QZCE01000001.1"/>
</dbReference>
<reference evidence="3 4" key="1">
    <citation type="journal article" date="2020" name="Microb. Ecol.">
        <title>Ecogenomics of the Marine Benthic Filamentous Cyanobacterium Adonisia.</title>
        <authorList>
            <person name="Walter J.M."/>
            <person name="Coutinho F.H."/>
            <person name="Leomil L."/>
            <person name="Hargreaves P.I."/>
            <person name="Campeao M.E."/>
            <person name="Vieira V.V."/>
            <person name="Silva B.S."/>
            <person name="Fistarol G.O."/>
            <person name="Salomon P.S."/>
            <person name="Sawabe T."/>
            <person name="Mino S."/>
            <person name="Hosokawa M."/>
            <person name="Miyashita H."/>
            <person name="Maruyama F."/>
            <person name="van Verk M.C."/>
            <person name="Dutilh B.E."/>
            <person name="Thompson C.C."/>
            <person name="Thompson F.L."/>
        </authorList>
    </citation>
    <scope>NUCLEOTIDE SEQUENCE [LARGE SCALE GENOMIC DNA]</scope>
    <source>
        <strain evidence="3 4">CCMR0082</strain>
    </source>
</reference>
<dbReference type="EMBL" id="QZCE01000001">
    <property type="protein sequence ID" value="NEZ61878.1"/>
    <property type="molecule type" value="Genomic_DNA"/>
</dbReference>
<evidence type="ECO:0000313" key="3">
    <source>
        <dbReference type="EMBL" id="NEZ61878.1"/>
    </source>
</evidence>
<feature type="domain" description="Peptidase C14 caspase" evidence="1">
    <location>
        <begin position="5"/>
        <end position="228"/>
    </location>
</feature>
<comment type="caution">
    <text evidence="3">The sequence shown here is derived from an EMBL/GenBank/DDBJ whole genome shotgun (WGS) entry which is preliminary data.</text>
</comment>
<dbReference type="SUPFAM" id="SSF52540">
    <property type="entry name" value="P-loop containing nucleoside triphosphate hydrolases"/>
    <property type="match status" value="1"/>
</dbReference>
<dbReference type="Pfam" id="PF20703">
    <property type="entry name" value="nSTAND1"/>
    <property type="match status" value="1"/>
</dbReference>
<evidence type="ECO:0000259" key="1">
    <source>
        <dbReference type="Pfam" id="PF00656"/>
    </source>
</evidence>
<dbReference type="AlphaFoldDB" id="A0A6M0S079"/>
<dbReference type="Proteomes" id="UP000473574">
    <property type="component" value="Unassembled WGS sequence"/>
</dbReference>
<dbReference type="GO" id="GO:0006508">
    <property type="term" value="P:proteolysis"/>
    <property type="evidence" value="ECO:0007669"/>
    <property type="project" value="InterPro"/>
</dbReference>
<dbReference type="Pfam" id="PF00656">
    <property type="entry name" value="Peptidase_C14"/>
    <property type="match status" value="1"/>
</dbReference>
<dbReference type="Gene3D" id="3.40.50.300">
    <property type="entry name" value="P-loop containing nucleotide triphosphate hydrolases"/>
    <property type="match status" value="1"/>
</dbReference>
<dbReference type="SUPFAM" id="SSF52129">
    <property type="entry name" value="Caspase-like"/>
    <property type="match status" value="1"/>
</dbReference>
<dbReference type="InterPro" id="IPR029030">
    <property type="entry name" value="Caspase-like_dom_sf"/>
</dbReference>
<dbReference type="GO" id="GO:0004197">
    <property type="term" value="F:cysteine-type endopeptidase activity"/>
    <property type="evidence" value="ECO:0007669"/>
    <property type="project" value="InterPro"/>
</dbReference>
<dbReference type="Gene3D" id="3.40.50.1460">
    <property type="match status" value="1"/>
</dbReference>
<evidence type="ECO:0000313" key="4">
    <source>
        <dbReference type="Proteomes" id="UP000473574"/>
    </source>
</evidence>
<accession>A0A6M0S079</accession>
<organism evidence="3 4">
    <name type="scientific">Adonisia turfae CCMR0082</name>
    <dbReference type="NCBI Taxonomy" id="2304604"/>
    <lineage>
        <taxon>Bacteria</taxon>
        <taxon>Bacillati</taxon>
        <taxon>Cyanobacteriota</taxon>
        <taxon>Adonisia</taxon>
        <taxon>Adonisia turfae</taxon>
    </lineage>
</organism>
<dbReference type="InterPro" id="IPR027417">
    <property type="entry name" value="P-loop_NTPase"/>
</dbReference>
<gene>
    <name evidence="3" type="ORF">D0962_03665</name>
</gene>
<feature type="domain" description="Novel STAND NTPase 1" evidence="2">
    <location>
        <begin position="266"/>
        <end position="712"/>
    </location>
</feature>